<feature type="transmembrane region" description="Helical" evidence="7">
    <location>
        <begin position="499"/>
        <end position="520"/>
    </location>
</feature>
<feature type="transmembrane region" description="Helical" evidence="7">
    <location>
        <begin position="414"/>
        <end position="431"/>
    </location>
</feature>
<feature type="transmembrane region" description="Helical" evidence="7">
    <location>
        <begin position="437"/>
        <end position="459"/>
    </location>
</feature>
<keyword evidence="5 7" id="KW-0472">Membrane</keyword>
<evidence type="ECO:0000256" key="7">
    <source>
        <dbReference type="SAM" id="Phobius"/>
    </source>
</evidence>
<evidence type="ECO:0000256" key="1">
    <source>
        <dbReference type="ARBA" id="ARBA00004141"/>
    </source>
</evidence>
<dbReference type="Pfam" id="PF00083">
    <property type="entry name" value="Sugar_tr"/>
    <property type="match status" value="1"/>
</dbReference>
<dbReference type="PANTHER" id="PTHR23511">
    <property type="entry name" value="SYNAPTIC VESICLE GLYCOPROTEIN 2"/>
    <property type="match status" value="1"/>
</dbReference>
<keyword evidence="10" id="KW-1185">Reference proteome</keyword>
<evidence type="ECO:0000256" key="6">
    <source>
        <dbReference type="SAM" id="MobiDB-lite"/>
    </source>
</evidence>
<dbReference type="InterPro" id="IPR020846">
    <property type="entry name" value="MFS_dom"/>
</dbReference>
<dbReference type="AlphaFoldDB" id="A0A4P9Y357"/>
<dbReference type="InterPro" id="IPR005828">
    <property type="entry name" value="MFS_sugar_transport-like"/>
</dbReference>
<dbReference type="SUPFAM" id="SSF103473">
    <property type="entry name" value="MFS general substrate transporter"/>
    <property type="match status" value="1"/>
</dbReference>
<sequence length="531" mass="57394">MTLAKPSSETLDGFPPSTQEKLPNYLEPENKEERTPQVILDEALEEVGVGSFHRLLFVLSGMGWLTNNAWTQVIAVTAPRVQERFELSDSSIGFFSTALSAGLLIGAVSWGVIADKKGKRLAYLLYCGLTALFGSLVAVAPTYPLLLVSLFPLGFSLSGAVPVDGAFLAEFLPTSRRRMITVLAMFFALGDMIAFSLALSILPRIRCSVTGEDAMTACTLIQRNGWRVLVISLTTLQVCIFTARYLLLRVSESPVYYVSHGQYDKAADILVSMARRCGNTGELQIVNELRRLSPTGKDQEKGYGGKEMVEGELKAEPSTFRLLFTGRTQTLTSILTLGYSLALGIGYYTFLFYLPVFLERRAKASTVEMQAQGQQPSPDQAYTDLFIYACCGIPASLIGMVLADTRIGRKGSMALSMVVAAGLMGFFPQAREHMASLAAMSGMNCIVSIAYAVSGTYVTEAFSANIRSTAGGLWSACQRISGIIAPLVTGVIMAKGDKLPFYVGAGSLVLGGIITSLLPLETRPRKSKLSR</sequence>
<feature type="compositionally biased region" description="Polar residues" evidence="6">
    <location>
        <begin position="1"/>
        <end position="21"/>
    </location>
</feature>
<feature type="transmembrane region" description="Helical" evidence="7">
    <location>
        <begin position="385"/>
        <end position="402"/>
    </location>
</feature>
<proteinExistence type="predicted"/>
<gene>
    <name evidence="9" type="ORF">BJ684DRAFT_20178</name>
</gene>
<evidence type="ECO:0000256" key="2">
    <source>
        <dbReference type="ARBA" id="ARBA00022448"/>
    </source>
</evidence>
<feature type="transmembrane region" description="Helical" evidence="7">
    <location>
        <begin position="92"/>
        <end position="114"/>
    </location>
</feature>
<feature type="domain" description="Major facilitator superfamily (MFS) profile" evidence="8">
    <location>
        <begin position="56"/>
        <end position="523"/>
    </location>
</feature>
<feature type="transmembrane region" description="Helical" evidence="7">
    <location>
        <begin position="121"/>
        <end position="140"/>
    </location>
</feature>
<keyword evidence="2" id="KW-0813">Transport</keyword>
<dbReference type="PANTHER" id="PTHR23511:SF5">
    <property type="entry name" value="MAJOR FACILITATOR-TYPE TRANSPORTER HXNZ-RELATED"/>
    <property type="match status" value="1"/>
</dbReference>
<evidence type="ECO:0000259" key="8">
    <source>
        <dbReference type="PROSITE" id="PS50850"/>
    </source>
</evidence>
<dbReference type="PROSITE" id="PS50850">
    <property type="entry name" value="MFS"/>
    <property type="match status" value="1"/>
</dbReference>
<dbReference type="GO" id="GO:0016020">
    <property type="term" value="C:membrane"/>
    <property type="evidence" value="ECO:0007669"/>
    <property type="project" value="UniProtKB-SubCell"/>
</dbReference>
<dbReference type="Proteomes" id="UP000267251">
    <property type="component" value="Unassembled WGS sequence"/>
</dbReference>
<evidence type="ECO:0000313" key="9">
    <source>
        <dbReference type="EMBL" id="RKP13317.1"/>
    </source>
</evidence>
<evidence type="ECO:0000313" key="10">
    <source>
        <dbReference type="Proteomes" id="UP000267251"/>
    </source>
</evidence>
<comment type="subcellular location">
    <subcellularLocation>
        <location evidence="1">Membrane</location>
        <topology evidence="1">Multi-pass membrane protein</topology>
    </subcellularLocation>
</comment>
<evidence type="ECO:0000256" key="4">
    <source>
        <dbReference type="ARBA" id="ARBA00022989"/>
    </source>
</evidence>
<dbReference type="OrthoDB" id="3936150at2759"/>
<name>A0A4P9Y357_9FUNG</name>
<feature type="transmembrane region" description="Helical" evidence="7">
    <location>
        <begin position="146"/>
        <end position="168"/>
    </location>
</feature>
<organism evidence="9 10">
    <name type="scientific">Piptocephalis cylindrospora</name>
    <dbReference type="NCBI Taxonomy" id="1907219"/>
    <lineage>
        <taxon>Eukaryota</taxon>
        <taxon>Fungi</taxon>
        <taxon>Fungi incertae sedis</taxon>
        <taxon>Zoopagomycota</taxon>
        <taxon>Zoopagomycotina</taxon>
        <taxon>Zoopagomycetes</taxon>
        <taxon>Zoopagales</taxon>
        <taxon>Piptocephalidaceae</taxon>
        <taxon>Piptocephalis</taxon>
    </lineage>
</organism>
<dbReference type="Gene3D" id="1.20.1250.20">
    <property type="entry name" value="MFS general substrate transporter like domains"/>
    <property type="match status" value="1"/>
</dbReference>
<accession>A0A4P9Y357</accession>
<evidence type="ECO:0000256" key="5">
    <source>
        <dbReference type="ARBA" id="ARBA00023136"/>
    </source>
</evidence>
<protein>
    <submittedName>
        <fullName evidence="9">Major facilitator superfamily domain-containing protein</fullName>
    </submittedName>
</protein>
<keyword evidence="3 7" id="KW-0812">Transmembrane</keyword>
<feature type="transmembrane region" description="Helical" evidence="7">
    <location>
        <begin position="331"/>
        <end position="354"/>
    </location>
</feature>
<feature type="transmembrane region" description="Helical" evidence="7">
    <location>
        <begin position="180"/>
        <end position="205"/>
    </location>
</feature>
<feature type="transmembrane region" description="Helical" evidence="7">
    <location>
        <begin position="471"/>
        <end position="493"/>
    </location>
</feature>
<keyword evidence="4 7" id="KW-1133">Transmembrane helix</keyword>
<evidence type="ECO:0000256" key="3">
    <source>
        <dbReference type="ARBA" id="ARBA00022692"/>
    </source>
</evidence>
<reference evidence="10" key="1">
    <citation type="journal article" date="2018" name="Nat. Microbiol.">
        <title>Leveraging single-cell genomics to expand the fungal tree of life.</title>
        <authorList>
            <person name="Ahrendt S.R."/>
            <person name="Quandt C.A."/>
            <person name="Ciobanu D."/>
            <person name="Clum A."/>
            <person name="Salamov A."/>
            <person name="Andreopoulos B."/>
            <person name="Cheng J.F."/>
            <person name="Woyke T."/>
            <person name="Pelin A."/>
            <person name="Henrissat B."/>
            <person name="Reynolds N.K."/>
            <person name="Benny G.L."/>
            <person name="Smith M.E."/>
            <person name="James T.Y."/>
            <person name="Grigoriev I.V."/>
        </authorList>
    </citation>
    <scope>NUCLEOTIDE SEQUENCE [LARGE SCALE GENOMIC DNA]</scope>
</reference>
<dbReference type="EMBL" id="KZ988052">
    <property type="protein sequence ID" value="RKP13317.1"/>
    <property type="molecule type" value="Genomic_DNA"/>
</dbReference>
<dbReference type="GO" id="GO:0022857">
    <property type="term" value="F:transmembrane transporter activity"/>
    <property type="evidence" value="ECO:0007669"/>
    <property type="project" value="InterPro"/>
</dbReference>
<feature type="region of interest" description="Disordered" evidence="6">
    <location>
        <begin position="1"/>
        <end position="32"/>
    </location>
</feature>
<feature type="transmembrane region" description="Helical" evidence="7">
    <location>
        <begin position="225"/>
        <end position="247"/>
    </location>
</feature>
<dbReference type="InterPro" id="IPR036259">
    <property type="entry name" value="MFS_trans_sf"/>
</dbReference>